<keyword evidence="4" id="KW-1185">Reference proteome</keyword>
<feature type="signal peptide" evidence="1">
    <location>
        <begin position="1"/>
        <end position="19"/>
    </location>
</feature>
<evidence type="ECO:0000313" key="3">
    <source>
        <dbReference type="EMBL" id="MBT0652259.1"/>
    </source>
</evidence>
<sequence length="269" mass="29506">MKVLLPLLVILLFTCTAEAKVRTKAIDYRHGDTLLQGYLAWDDSVKGKRPGVLVVHEWWGHNAYVRHRAEQLAKLGYIAFALDMYGKGVLVKTPEEAGKLAGQFKNDRPLGRARARSGLDVLLQQKMTDPARVAAIGYCFGGTTVLEMARGGAPLAGVVSFHGNLDTPLPAKPGAIKAKVLVLHGADDPFVPAQQIAAFEDEMRQAGVDWQLVKYGGAVHSFTNPEADGYHLKGAAYNKKADMRSWEAMRVFFGEIFRQISAPSNFKVE</sequence>
<dbReference type="Pfam" id="PF01738">
    <property type="entry name" value="DLH"/>
    <property type="match status" value="1"/>
</dbReference>
<evidence type="ECO:0000313" key="4">
    <source>
        <dbReference type="Proteomes" id="UP000756860"/>
    </source>
</evidence>
<dbReference type="PANTHER" id="PTHR22946:SF0">
    <property type="entry name" value="DIENELACTONE HYDROLASE DOMAIN-CONTAINING PROTEIN"/>
    <property type="match status" value="1"/>
</dbReference>
<keyword evidence="1" id="KW-0732">Signal</keyword>
<accession>A0ABS5SCL8</accession>
<evidence type="ECO:0000259" key="2">
    <source>
        <dbReference type="Pfam" id="PF01738"/>
    </source>
</evidence>
<comment type="caution">
    <text evidence="3">The sequence shown here is derived from an EMBL/GenBank/DDBJ whole genome shotgun (WGS) entry which is preliminary data.</text>
</comment>
<dbReference type="RefSeq" id="WP_214174213.1">
    <property type="nucleotide sequence ID" value="NZ_JAHCVK010000001.1"/>
</dbReference>
<proteinExistence type="predicted"/>
<reference evidence="3 4" key="1">
    <citation type="submission" date="2021-05" db="EMBL/GenBank/DDBJ databases">
        <title>The draft genome of Geobacter luticola JCM 17780.</title>
        <authorList>
            <person name="Xu Z."/>
            <person name="Masuda Y."/>
            <person name="Itoh H."/>
            <person name="Senoo K."/>
        </authorList>
    </citation>
    <scope>NUCLEOTIDE SEQUENCE [LARGE SCALE GENOMIC DNA]</scope>
    <source>
        <strain evidence="3 4">JCM 17780</strain>
    </source>
</reference>
<dbReference type="EMBL" id="JAHCVK010000001">
    <property type="protein sequence ID" value="MBT0652259.1"/>
    <property type="molecule type" value="Genomic_DNA"/>
</dbReference>
<dbReference type="InterPro" id="IPR002925">
    <property type="entry name" value="Dienelactn_hydro"/>
</dbReference>
<feature type="domain" description="Dienelactone hydrolase" evidence="2">
    <location>
        <begin position="36"/>
        <end position="256"/>
    </location>
</feature>
<gene>
    <name evidence="3" type="ORF">KI810_04270</name>
</gene>
<dbReference type="InterPro" id="IPR029058">
    <property type="entry name" value="AB_hydrolase_fold"/>
</dbReference>
<dbReference type="PANTHER" id="PTHR22946">
    <property type="entry name" value="DIENELACTONE HYDROLASE DOMAIN-CONTAINING PROTEIN-RELATED"/>
    <property type="match status" value="1"/>
</dbReference>
<name>A0ABS5SCL8_9BACT</name>
<feature type="chain" id="PRO_5045167714" evidence="1">
    <location>
        <begin position="20"/>
        <end position="269"/>
    </location>
</feature>
<dbReference type="SUPFAM" id="SSF53474">
    <property type="entry name" value="alpha/beta-Hydrolases"/>
    <property type="match status" value="1"/>
</dbReference>
<evidence type="ECO:0000256" key="1">
    <source>
        <dbReference type="SAM" id="SignalP"/>
    </source>
</evidence>
<dbReference type="Proteomes" id="UP000756860">
    <property type="component" value="Unassembled WGS sequence"/>
</dbReference>
<dbReference type="GO" id="GO:0016787">
    <property type="term" value="F:hydrolase activity"/>
    <property type="evidence" value="ECO:0007669"/>
    <property type="project" value="UniProtKB-KW"/>
</dbReference>
<organism evidence="3 4">
    <name type="scientific">Geomobilimonas luticola</name>
    <dbReference type="NCBI Taxonomy" id="1114878"/>
    <lineage>
        <taxon>Bacteria</taxon>
        <taxon>Pseudomonadati</taxon>
        <taxon>Thermodesulfobacteriota</taxon>
        <taxon>Desulfuromonadia</taxon>
        <taxon>Geobacterales</taxon>
        <taxon>Geobacteraceae</taxon>
        <taxon>Geomobilimonas</taxon>
    </lineage>
</organism>
<dbReference type="InterPro" id="IPR050261">
    <property type="entry name" value="FrsA_esterase"/>
</dbReference>
<dbReference type="Gene3D" id="3.40.50.1820">
    <property type="entry name" value="alpha/beta hydrolase"/>
    <property type="match status" value="1"/>
</dbReference>
<keyword evidence="3" id="KW-0378">Hydrolase</keyword>
<protein>
    <submittedName>
        <fullName evidence="3">Dienelactone hydrolase family protein</fullName>
    </submittedName>
</protein>